<gene>
    <name evidence="3" type="ORF">B8W67_10585</name>
</gene>
<dbReference type="GO" id="GO:0004175">
    <property type="term" value="F:endopeptidase activity"/>
    <property type="evidence" value="ECO:0007669"/>
    <property type="project" value="UniProtKB-ARBA"/>
</dbReference>
<dbReference type="InterPro" id="IPR003675">
    <property type="entry name" value="Rce1/LyrA-like_dom"/>
</dbReference>
<keyword evidence="3" id="KW-0645">Protease</keyword>
<proteinExistence type="predicted"/>
<dbReference type="Proteomes" id="UP000193577">
    <property type="component" value="Unassembled WGS sequence"/>
</dbReference>
<organism evidence="3 4">
    <name type="scientific">Mycolicibacillus koreensis</name>
    <dbReference type="NCBI Taxonomy" id="1069220"/>
    <lineage>
        <taxon>Bacteria</taxon>
        <taxon>Bacillati</taxon>
        <taxon>Actinomycetota</taxon>
        <taxon>Actinomycetes</taxon>
        <taxon>Mycobacteriales</taxon>
        <taxon>Mycobacteriaceae</taxon>
        <taxon>Mycolicibacillus</taxon>
    </lineage>
</organism>
<keyword evidence="1" id="KW-0812">Transmembrane</keyword>
<sequence length="278" mass="29441">MPVRQRAAGPPRHALTRPVGYREPVTAEPYPPASPRTLRLELVVVLAVTFGCAALTAALSLAAAVLRGLAAQTVPLNPRRSSIAWIDLGLNVVVVVQLAAWGGLALYLLWRGGLSPARIGLARPRWRLDLPAGVGLAAVIGLPGLGLYLAARAVGLNATVVPSGLDDTWWRLPMLTVIAFANGWAEEVVVVGYLLTRLRQLGLRAPAALALSSLLRGGYHLYQGFGAGLGNVVMGAVFGYAWQRGGRLWPLVLAHGLIDTVAFVGWALLADRLPWLGA</sequence>
<keyword evidence="4" id="KW-1185">Reference proteome</keyword>
<comment type="caution">
    <text evidence="3">The sequence shown here is derived from an EMBL/GenBank/DDBJ whole genome shotgun (WGS) entry which is preliminary data.</text>
</comment>
<feature type="transmembrane region" description="Helical" evidence="1">
    <location>
        <begin position="248"/>
        <end position="269"/>
    </location>
</feature>
<dbReference type="AlphaFoldDB" id="A0AA91SRJ7"/>
<dbReference type="GO" id="GO:0080120">
    <property type="term" value="P:CAAX-box protein maturation"/>
    <property type="evidence" value="ECO:0007669"/>
    <property type="project" value="UniProtKB-ARBA"/>
</dbReference>
<feature type="transmembrane region" description="Helical" evidence="1">
    <location>
        <begin position="130"/>
        <end position="150"/>
    </location>
</feature>
<evidence type="ECO:0000313" key="3">
    <source>
        <dbReference type="EMBL" id="OSC33567.1"/>
    </source>
</evidence>
<feature type="transmembrane region" description="Helical" evidence="1">
    <location>
        <begin position="83"/>
        <end position="109"/>
    </location>
</feature>
<feature type="transmembrane region" description="Helical" evidence="1">
    <location>
        <begin position="221"/>
        <end position="242"/>
    </location>
</feature>
<evidence type="ECO:0000313" key="4">
    <source>
        <dbReference type="Proteomes" id="UP000193577"/>
    </source>
</evidence>
<dbReference type="Pfam" id="PF02517">
    <property type="entry name" value="Rce1-like"/>
    <property type="match status" value="1"/>
</dbReference>
<keyword evidence="1" id="KW-1133">Transmembrane helix</keyword>
<name>A0AA91SRJ7_9MYCO</name>
<dbReference type="GO" id="GO:0008237">
    <property type="term" value="F:metallopeptidase activity"/>
    <property type="evidence" value="ECO:0007669"/>
    <property type="project" value="UniProtKB-KW"/>
</dbReference>
<reference evidence="3 4" key="1">
    <citation type="submission" date="2017-04" db="EMBL/GenBank/DDBJ databases">
        <title>The new phylogeny of genus Mycobacterium.</title>
        <authorList>
            <person name="Tortoli E."/>
            <person name="Trovato A."/>
            <person name="Cirillo D.M."/>
        </authorList>
    </citation>
    <scope>NUCLEOTIDE SEQUENCE [LARGE SCALE GENOMIC DNA]</scope>
    <source>
        <strain evidence="3 4">KCTC 19819</strain>
    </source>
</reference>
<feature type="transmembrane region" description="Helical" evidence="1">
    <location>
        <begin position="42"/>
        <end position="63"/>
    </location>
</feature>
<keyword evidence="3" id="KW-0378">Hydrolase</keyword>
<evidence type="ECO:0000256" key="1">
    <source>
        <dbReference type="SAM" id="Phobius"/>
    </source>
</evidence>
<evidence type="ECO:0000259" key="2">
    <source>
        <dbReference type="Pfam" id="PF02517"/>
    </source>
</evidence>
<keyword evidence="1" id="KW-0472">Membrane</keyword>
<protein>
    <submittedName>
        <fullName evidence="3">CPBP family intramembrane metalloprotease</fullName>
    </submittedName>
</protein>
<dbReference type="EMBL" id="NCXO01000020">
    <property type="protein sequence ID" value="OSC33567.1"/>
    <property type="molecule type" value="Genomic_DNA"/>
</dbReference>
<keyword evidence="3" id="KW-0482">Metalloprotease</keyword>
<accession>A0AA91SRJ7</accession>
<feature type="domain" description="CAAX prenyl protease 2/Lysostaphin resistance protein A-like" evidence="2">
    <location>
        <begin position="169"/>
        <end position="260"/>
    </location>
</feature>